<feature type="transmembrane region" description="Helical" evidence="2">
    <location>
        <begin position="74"/>
        <end position="96"/>
    </location>
</feature>
<evidence type="ECO:0000256" key="2">
    <source>
        <dbReference type="SAM" id="Phobius"/>
    </source>
</evidence>
<feature type="region of interest" description="Disordered" evidence="1">
    <location>
        <begin position="1"/>
        <end position="46"/>
    </location>
</feature>
<keyword evidence="2" id="KW-0812">Transmembrane</keyword>
<feature type="transmembrane region" description="Helical" evidence="2">
    <location>
        <begin position="175"/>
        <end position="194"/>
    </location>
</feature>
<evidence type="ECO:0000313" key="4">
    <source>
        <dbReference type="Proteomes" id="UP000799291"/>
    </source>
</evidence>
<sequence length="202" mass="22358">MYKTQPGHQIPIQSYIPPDRPASPPPPFPDSLPPRTQPAGYGRSWKDRNCPGMRGFWEFSLNSYSLRTSDKAVLARRICMIVVLGCRTAISVLGVIKNAFGMRIVSLILGIILGILGFLFVGWCLAQIGEAKGVRVVFGKRVGRWHFDVFLIAIGVLHVGILIAAFFGMDGGELPATWLVLWLLIWAVAWVTTWEPEPQSAV</sequence>
<reference evidence="3" key="1">
    <citation type="journal article" date="2020" name="Stud. Mycol.">
        <title>101 Dothideomycetes genomes: a test case for predicting lifestyles and emergence of pathogens.</title>
        <authorList>
            <person name="Haridas S."/>
            <person name="Albert R."/>
            <person name="Binder M."/>
            <person name="Bloem J."/>
            <person name="Labutti K."/>
            <person name="Salamov A."/>
            <person name="Andreopoulos B."/>
            <person name="Baker S."/>
            <person name="Barry K."/>
            <person name="Bills G."/>
            <person name="Bluhm B."/>
            <person name="Cannon C."/>
            <person name="Castanera R."/>
            <person name="Culley D."/>
            <person name="Daum C."/>
            <person name="Ezra D."/>
            <person name="Gonzalez J."/>
            <person name="Henrissat B."/>
            <person name="Kuo A."/>
            <person name="Liang C."/>
            <person name="Lipzen A."/>
            <person name="Lutzoni F."/>
            <person name="Magnuson J."/>
            <person name="Mondo S."/>
            <person name="Nolan M."/>
            <person name="Ohm R."/>
            <person name="Pangilinan J."/>
            <person name="Park H.-J."/>
            <person name="Ramirez L."/>
            <person name="Alfaro M."/>
            <person name="Sun H."/>
            <person name="Tritt A."/>
            <person name="Yoshinaga Y."/>
            <person name="Zwiers L.-H."/>
            <person name="Turgeon B."/>
            <person name="Goodwin S."/>
            <person name="Spatafora J."/>
            <person name="Crous P."/>
            <person name="Grigoriev I."/>
        </authorList>
    </citation>
    <scope>NUCLEOTIDE SEQUENCE</scope>
    <source>
        <strain evidence="3">CBS 122367</strain>
    </source>
</reference>
<keyword evidence="4" id="KW-1185">Reference proteome</keyword>
<name>A0A6G1IU98_9PLEO</name>
<protein>
    <submittedName>
        <fullName evidence="3">Uncharacterized protein</fullName>
    </submittedName>
</protein>
<dbReference type="OrthoDB" id="3750908at2759"/>
<organism evidence="3 4">
    <name type="scientific">Lentithecium fluviatile CBS 122367</name>
    <dbReference type="NCBI Taxonomy" id="1168545"/>
    <lineage>
        <taxon>Eukaryota</taxon>
        <taxon>Fungi</taxon>
        <taxon>Dikarya</taxon>
        <taxon>Ascomycota</taxon>
        <taxon>Pezizomycotina</taxon>
        <taxon>Dothideomycetes</taxon>
        <taxon>Pleosporomycetidae</taxon>
        <taxon>Pleosporales</taxon>
        <taxon>Massarineae</taxon>
        <taxon>Lentitheciaceae</taxon>
        <taxon>Lentithecium</taxon>
    </lineage>
</organism>
<dbReference type="AlphaFoldDB" id="A0A6G1IU98"/>
<accession>A0A6G1IU98</accession>
<evidence type="ECO:0000313" key="3">
    <source>
        <dbReference type="EMBL" id="KAF2681812.1"/>
    </source>
</evidence>
<feature type="transmembrane region" description="Helical" evidence="2">
    <location>
        <begin position="102"/>
        <end position="126"/>
    </location>
</feature>
<feature type="transmembrane region" description="Helical" evidence="2">
    <location>
        <begin position="147"/>
        <end position="169"/>
    </location>
</feature>
<dbReference type="EMBL" id="MU005590">
    <property type="protein sequence ID" value="KAF2681812.1"/>
    <property type="molecule type" value="Genomic_DNA"/>
</dbReference>
<evidence type="ECO:0000256" key="1">
    <source>
        <dbReference type="SAM" id="MobiDB-lite"/>
    </source>
</evidence>
<gene>
    <name evidence="3" type="ORF">K458DRAFT_371751</name>
</gene>
<dbReference type="Proteomes" id="UP000799291">
    <property type="component" value="Unassembled WGS sequence"/>
</dbReference>
<feature type="compositionally biased region" description="Pro residues" evidence="1">
    <location>
        <begin position="18"/>
        <end position="36"/>
    </location>
</feature>
<keyword evidence="2" id="KW-0472">Membrane</keyword>
<proteinExistence type="predicted"/>
<keyword evidence="2" id="KW-1133">Transmembrane helix</keyword>